<dbReference type="AlphaFoldDB" id="A0A2K8SQ21"/>
<evidence type="ECO:0000313" key="2">
    <source>
        <dbReference type="Proteomes" id="UP000232003"/>
    </source>
</evidence>
<dbReference type="RefSeq" id="WP_100899144.1">
    <property type="nucleotide sequence ID" value="NZ_CAWNNC010000001.1"/>
</dbReference>
<dbReference type="OrthoDB" id="486007at2"/>
<protein>
    <submittedName>
        <fullName evidence="1">Ferritin-like superfamily</fullName>
    </submittedName>
</protein>
<organism evidence="1 2">
    <name type="scientific">Nostoc flagelliforme CCNUN1</name>
    <dbReference type="NCBI Taxonomy" id="2038116"/>
    <lineage>
        <taxon>Bacteria</taxon>
        <taxon>Bacillati</taxon>
        <taxon>Cyanobacteriota</taxon>
        <taxon>Cyanophyceae</taxon>
        <taxon>Nostocales</taxon>
        <taxon>Nostocaceae</taxon>
        <taxon>Nostoc</taxon>
    </lineage>
</organism>
<dbReference type="EMBL" id="CP024785">
    <property type="protein sequence ID" value="AUB37531.1"/>
    <property type="molecule type" value="Genomic_DNA"/>
</dbReference>
<keyword evidence="2" id="KW-1185">Reference proteome</keyword>
<dbReference type="SUPFAM" id="SSF47240">
    <property type="entry name" value="Ferritin-like"/>
    <property type="match status" value="1"/>
</dbReference>
<evidence type="ECO:0000313" key="1">
    <source>
        <dbReference type="EMBL" id="AUB37531.1"/>
    </source>
</evidence>
<accession>A0A2K8SQ21</accession>
<proteinExistence type="predicted"/>
<reference evidence="1 2" key="1">
    <citation type="submission" date="2017-11" db="EMBL/GenBank/DDBJ databases">
        <title>Complete genome of a free-living desiccation-tolerant cyanobacterium and its photosynthetic adaptation to extreme terrestrial habitat.</title>
        <authorList>
            <person name="Shang J."/>
        </authorList>
    </citation>
    <scope>NUCLEOTIDE SEQUENCE [LARGE SCALE GENOMIC DNA]</scope>
    <source>
        <strain evidence="1 2">CCNUN1</strain>
    </source>
</reference>
<sequence length="227" mass="26214">MIDELLAWVLAKIITLLPNYLNLLKKLEVGVFFFCWRSHREAKNLPAYYGNLEAKLKDQALSEYSHAQVFCQLTGSKLNMSGAGLMSREEKAAFNWGCVNWDSSESYQADGMSTRYLSAKVFFWFRTANSYGWCDRLAFMHVLEEFQWLFYKQLLKLVSDEVRAKLAPIAEEELAHAAELQASLRLLATPKRQKSLVFQWQVRKYLALACLLVDAVLYLSKIFANTR</sequence>
<dbReference type="InterPro" id="IPR009078">
    <property type="entry name" value="Ferritin-like_SF"/>
</dbReference>
<name>A0A2K8SQ21_9NOSO</name>
<dbReference type="Proteomes" id="UP000232003">
    <property type="component" value="Chromosome"/>
</dbReference>
<dbReference type="KEGG" id="nfl:COO91_03476"/>
<gene>
    <name evidence="1" type="ORF">COO91_03476</name>
</gene>